<name>Q3MDX5_TRIV2</name>
<gene>
    <name evidence="1" type="ordered locus">Ava_1187</name>
</gene>
<dbReference type="Proteomes" id="UP000002533">
    <property type="component" value="Chromosome"/>
</dbReference>
<dbReference type="eggNOG" id="ENOG5033B5W">
    <property type="taxonomic scope" value="Bacteria"/>
</dbReference>
<reference evidence="2" key="1">
    <citation type="journal article" date="2014" name="Stand. Genomic Sci.">
        <title>Complete genome sequence of Anabaena variabilis ATCC 29413.</title>
        <authorList>
            <person name="Thiel T."/>
            <person name="Pratte B.S."/>
            <person name="Zhong J."/>
            <person name="Goodwin L."/>
            <person name="Copeland A."/>
            <person name="Lucas S."/>
            <person name="Han C."/>
            <person name="Pitluck S."/>
            <person name="Land M.L."/>
            <person name="Kyrpides N.C."/>
            <person name="Woyke T."/>
        </authorList>
    </citation>
    <scope>NUCLEOTIDE SEQUENCE [LARGE SCALE GENOMIC DNA]</scope>
    <source>
        <strain evidence="2">ATCC 29413 / PCC 7937</strain>
    </source>
</reference>
<dbReference type="EMBL" id="CP000117">
    <property type="protein sequence ID" value="ABA20811.1"/>
    <property type="molecule type" value="Genomic_DNA"/>
</dbReference>
<evidence type="ECO:0000313" key="2">
    <source>
        <dbReference type="Proteomes" id="UP000002533"/>
    </source>
</evidence>
<protein>
    <submittedName>
        <fullName evidence="1">Uncharacterized protein</fullName>
    </submittedName>
</protein>
<evidence type="ECO:0000313" key="1">
    <source>
        <dbReference type="EMBL" id="ABA20811.1"/>
    </source>
</evidence>
<dbReference type="KEGG" id="ava:Ava_1187"/>
<dbReference type="STRING" id="240292.Ava_1187"/>
<organism evidence="1 2">
    <name type="scientific">Trichormus variabilis (strain ATCC 29413 / PCC 7937)</name>
    <name type="common">Anabaena variabilis</name>
    <dbReference type="NCBI Taxonomy" id="240292"/>
    <lineage>
        <taxon>Bacteria</taxon>
        <taxon>Bacillati</taxon>
        <taxon>Cyanobacteriota</taxon>
        <taxon>Cyanophyceae</taxon>
        <taxon>Nostocales</taxon>
        <taxon>Nostocaceae</taxon>
        <taxon>Trichormus</taxon>
    </lineage>
</organism>
<dbReference type="AlphaFoldDB" id="Q3MDX5"/>
<proteinExistence type="predicted"/>
<dbReference type="HOGENOM" id="CLU_183003_0_0_3"/>
<accession>Q3MDX5</accession>
<sequence length="79" mass="8917">MIAMKVCPVNSKTLRQIWSLVEQTQSSTLLRLSDTDLVKQLLRQLNSQQALSIEEINSVNSYLSSRTNLIRDLATARLA</sequence>